<gene>
    <name evidence="2" type="ORF">BJ970_004408</name>
</gene>
<dbReference type="SUPFAM" id="SSF56726">
    <property type="entry name" value="DNA topoisomerase IV, alpha subunit"/>
    <property type="match status" value="1"/>
</dbReference>
<accession>A0A840Q827</accession>
<dbReference type="EMBL" id="JACHIW010000001">
    <property type="protein sequence ID" value="MBB5156874.1"/>
    <property type="molecule type" value="Genomic_DNA"/>
</dbReference>
<evidence type="ECO:0000313" key="2">
    <source>
        <dbReference type="EMBL" id="MBB5156874.1"/>
    </source>
</evidence>
<dbReference type="InterPro" id="IPR024534">
    <property type="entry name" value="JetD_C"/>
</dbReference>
<feature type="domain" description="Wadjet protein JetD C-terminal" evidence="1">
    <location>
        <begin position="266"/>
        <end position="372"/>
    </location>
</feature>
<evidence type="ECO:0000259" key="1">
    <source>
        <dbReference type="Pfam" id="PF09983"/>
    </source>
</evidence>
<dbReference type="Pfam" id="PF09983">
    <property type="entry name" value="JetD_C"/>
    <property type="match status" value="1"/>
</dbReference>
<dbReference type="Proteomes" id="UP000584374">
    <property type="component" value="Unassembled WGS sequence"/>
</dbReference>
<reference evidence="2 3" key="1">
    <citation type="submission" date="2020-08" db="EMBL/GenBank/DDBJ databases">
        <title>Sequencing the genomes of 1000 actinobacteria strains.</title>
        <authorList>
            <person name="Klenk H.-P."/>
        </authorList>
    </citation>
    <scope>NUCLEOTIDE SEQUENCE [LARGE SCALE GENOMIC DNA]</scope>
    <source>
        <strain evidence="2 3">DSM 45584</strain>
    </source>
</reference>
<dbReference type="RefSeq" id="WP_184727926.1">
    <property type="nucleotide sequence ID" value="NZ_JACHIW010000001.1"/>
</dbReference>
<dbReference type="InterPro" id="IPR036078">
    <property type="entry name" value="Spo11/TopoVI_A_sf"/>
</dbReference>
<comment type="caution">
    <text evidence="2">The sequence shown here is derived from an EMBL/GenBank/DDBJ whole genome shotgun (WGS) entry which is preliminary data.</text>
</comment>
<name>A0A840Q827_9PSEU</name>
<proteinExistence type="predicted"/>
<dbReference type="GO" id="GO:0005694">
    <property type="term" value="C:chromosome"/>
    <property type="evidence" value="ECO:0007669"/>
    <property type="project" value="InterPro"/>
</dbReference>
<sequence length="421" mass="46819">MTNEPTDVPDVLHTPSWAWLRTTVRNRLETDGSAATVVIDTDKLTDGESRVFRWLLKVPATRRGEVRVRLSRLDRELAERVTNGVDLHSTLAFLGGPLDDQRARKRQQREDRIVRDQETYDEVVRLAATVPELEREYTALVSSPPSPALRVPPGSRSGTTSWAVYELALRAAVVWWAEDRDGRRVTAKELAGKAWRNTKTAWTLPRRFAFGNLIHDSFDAAVDEADTELRMRGPLTWVAEDTVADASTSTPWIGLPALGLRTLGYSRFTARGVLLVENSDAFERVCRMPEVVDSWLCIWGGGFASEGLVRFLRPLSVPIAAWQDLDVDGIRIIDDLSKRLGRTVSAIGMSVALWENGVKRVQDPESLSRARGLAEELAVHGPAQLRGLAARIAKTGKGCEHETLYSQVLPTLGRDLKALEV</sequence>
<organism evidence="2 3">
    <name type="scientific">Saccharopolyspora phatthalungensis</name>
    <dbReference type="NCBI Taxonomy" id="664693"/>
    <lineage>
        <taxon>Bacteria</taxon>
        <taxon>Bacillati</taxon>
        <taxon>Actinomycetota</taxon>
        <taxon>Actinomycetes</taxon>
        <taxon>Pseudonocardiales</taxon>
        <taxon>Pseudonocardiaceae</taxon>
        <taxon>Saccharopolyspora</taxon>
    </lineage>
</organism>
<protein>
    <recommendedName>
        <fullName evidence="1">Wadjet protein JetD C-terminal domain-containing protein</fullName>
    </recommendedName>
</protein>
<evidence type="ECO:0000313" key="3">
    <source>
        <dbReference type="Proteomes" id="UP000584374"/>
    </source>
</evidence>
<keyword evidence="3" id="KW-1185">Reference proteome</keyword>
<dbReference type="AlphaFoldDB" id="A0A840Q827"/>
<dbReference type="GO" id="GO:0003677">
    <property type="term" value="F:DNA binding"/>
    <property type="evidence" value="ECO:0007669"/>
    <property type="project" value="InterPro"/>
</dbReference>